<dbReference type="Proteomes" id="UP000027222">
    <property type="component" value="Unassembled WGS sequence"/>
</dbReference>
<name>A0A067SLK3_GALM3</name>
<evidence type="ECO:0000313" key="2">
    <source>
        <dbReference type="EMBL" id="KDR71781.1"/>
    </source>
</evidence>
<dbReference type="EMBL" id="KL142391">
    <property type="protein sequence ID" value="KDR71781.1"/>
    <property type="molecule type" value="Genomic_DNA"/>
</dbReference>
<proteinExistence type="predicted"/>
<sequence>MQFSTLLVFVLSAVLVQAAPVSKAPVTITATGAASVPAKPDGCAHITPAGQNAQNVCAKAVTANGFKLSVTESLERQELAERRVQELLSATLQPPVLPPLLMLPLPTLPLPPPPMLPLPTFLPPTLPLPPRLMLLLPLPLMLLPPMQLLLL</sequence>
<dbReference type="HOGENOM" id="CLU_1731599_0_0_1"/>
<reference evidence="3" key="1">
    <citation type="journal article" date="2014" name="Proc. Natl. Acad. Sci. U.S.A.">
        <title>Extensive sampling of basidiomycete genomes demonstrates inadequacy of the white-rot/brown-rot paradigm for wood decay fungi.</title>
        <authorList>
            <person name="Riley R."/>
            <person name="Salamov A.A."/>
            <person name="Brown D.W."/>
            <person name="Nagy L.G."/>
            <person name="Floudas D."/>
            <person name="Held B.W."/>
            <person name="Levasseur A."/>
            <person name="Lombard V."/>
            <person name="Morin E."/>
            <person name="Otillar R."/>
            <person name="Lindquist E.A."/>
            <person name="Sun H."/>
            <person name="LaButti K.M."/>
            <person name="Schmutz J."/>
            <person name="Jabbour D."/>
            <person name="Luo H."/>
            <person name="Baker S.E."/>
            <person name="Pisabarro A.G."/>
            <person name="Walton J.D."/>
            <person name="Blanchette R.A."/>
            <person name="Henrissat B."/>
            <person name="Martin F."/>
            <person name="Cullen D."/>
            <person name="Hibbett D.S."/>
            <person name="Grigoriev I.V."/>
        </authorList>
    </citation>
    <scope>NUCLEOTIDE SEQUENCE [LARGE SCALE GENOMIC DNA]</scope>
    <source>
        <strain evidence="3">CBS 339.88</strain>
    </source>
</reference>
<keyword evidence="1" id="KW-0732">Signal</keyword>
<evidence type="ECO:0000256" key="1">
    <source>
        <dbReference type="SAM" id="SignalP"/>
    </source>
</evidence>
<evidence type="ECO:0000313" key="3">
    <source>
        <dbReference type="Proteomes" id="UP000027222"/>
    </source>
</evidence>
<feature type="signal peptide" evidence="1">
    <location>
        <begin position="1"/>
        <end position="18"/>
    </location>
</feature>
<feature type="chain" id="PRO_5001645889" description="Hydrophobin" evidence="1">
    <location>
        <begin position="19"/>
        <end position="151"/>
    </location>
</feature>
<organism evidence="2 3">
    <name type="scientific">Galerina marginata (strain CBS 339.88)</name>
    <dbReference type="NCBI Taxonomy" id="685588"/>
    <lineage>
        <taxon>Eukaryota</taxon>
        <taxon>Fungi</taxon>
        <taxon>Dikarya</taxon>
        <taxon>Basidiomycota</taxon>
        <taxon>Agaricomycotina</taxon>
        <taxon>Agaricomycetes</taxon>
        <taxon>Agaricomycetidae</taxon>
        <taxon>Agaricales</taxon>
        <taxon>Agaricineae</taxon>
        <taxon>Strophariaceae</taxon>
        <taxon>Galerina</taxon>
    </lineage>
</organism>
<protein>
    <recommendedName>
        <fullName evidence="4">Hydrophobin</fullName>
    </recommendedName>
</protein>
<dbReference type="OrthoDB" id="5192997at2759"/>
<accession>A0A067SLK3</accession>
<evidence type="ECO:0008006" key="4">
    <source>
        <dbReference type="Google" id="ProtNLM"/>
    </source>
</evidence>
<dbReference type="AlphaFoldDB" id="A0A067SLK3"/>
<keyword evidence="3" id="KW-1185">Reference proteome</keyword>
<gene>
    <name evidence="2" type="ORF">GALMADRAFT_779483</name>
</gene>